<keyword evidence="2" id="KW-1185">Reference proteome</keyword>
<dbReference type="Proteomes" id="UP000681526">
    <property type="component" value="Unassembled WGS sequence"/>
</dbReference>
<reference evidence="1 2" key="1">
    <citation type="submission" date="2021-04" db="EMBL/GenBank/DDBJ databases">
        <authorList>
            <person name="Rakotoarivonina H."/>
        </authorList>
    </citation>
    <scope>NUCLEOTIDE SEQUENCE [LARGE SCALE GENOMIC DNA]</scope>
    <source>
        <strain evidence="1 2">XE</strain>
    </source>
</reference>
<evidence type="ECO:0000313" key="2">
    <source>
        <dbReference type="Proteomes" id="UP000681526"/>
    </source>
</evidence>
<sequence>MPMTKAAGSFARFRELAPDQEAVFGDELRKGGFAAVRVFLEDFRTFLRQYDEPQQEEAERLIRRGRDVLPEPGRISPSWARIWEEFASIAAYKRDVFRRIPPDNREGEWQVLLDNPYTNGQIVVYPALAFLEAAYMYAYFRTGLEPNEVIRMQRIHTFLHDTGRSPEPGAEERRDG</sequence>
<dbReference type="RefSeq" id="WP_015254584.1">
    <property type="nucleotide sequence ID" value="NZ_CAJRAY010000017.1"/>
</dbReference>
<proteinExistence type="predicted"/>
<dbReference type="EMBL" id="CAJRAY010000017">
    <property type="protein sequence ID" value="CAG5079384.1"/>
    <property type="molecule type" value="Genomic_DNA"/>
</dbReference>
<evidence type="ECO:0000313" key="1">
    <source>
        <dbReference type="EMBL" id="CAG5079384.1"/>
    </source>
</evidence>
<gene>
    <name evidence="1" type="primary">txxe 529</name>
    <name evidence="1" type="ORF">TXXE_03105</name>
</gene>
<accession>A0ABM8V0K8</accession>
<name>A0ABM8V0K8_THEXY</name>
<comment type="caution">
    <text evidence="1">The sequence shown here is derived from an EMBL/GenBank/DDBJ whole genome shotgun (WGS) entry which is preliminary data.</text>
</comment>
<protein>
    <submittedName>
        <fullName evidence="1">Uncharacterized protein</fullName>
    </submittedName>
</protein>
<organism evidence="1 2">
    <name type="scientific">Thermobacillus xylanilyticus</name>
    <dbReference type="NCBI Taxonomy" id="76633"/>
    <lineage>
        <taxon>Bacteria</taxon>
        <taxon>Bacillati</taxon>
        <taxon>Bacillota</taxon>
        <taxon>Bacilli</taxon>
        <taxon>Bacillales</taxon>
        <taxon>Paenibacillaceae</taxon>
        <taxon>Thermobacillus</taxon>
    </lineage>
</organism>